<dbReference type="Pfam" id="PF14498">
    <property type="entry name" value="Glyco_hyd_65N_2"/>
    <property type="match status" value="1"/>
</dbReference>
<dbReference type="PANTHER" id="PTHR31084:SF0">
    <property type="entry name" value="ALPHA-L-FUCOSIDASE 2"/>
    <property type="match status" value="1"/>
</dbReference>
<sequence length="795" mass="90073">MLRSLLFLPFLCCSLLKNIAKPPNQSHHKNTLNYYFNTPASNWNEAIPIGNGRMGSMIFGTVNQELIQTNDDTFWSGEPRNLQKPGTYQYLEEIRKQIKHGNTSEAQKLINSHMLGAWNQSYMPLADILLRMNQDETQATAYKRSLDLSTGIVTIAYKQKEVNYKREIFASFPQQAIIIRLTADKKKALNLIASLQSLVKYQTHSANQQLIINGQAPIHIEPNYQGIHPPIYQDGHGMRFEGRLFITETDGQILADSNQLKLQNASFATLVFVDATSYNGFDKDPFSAGKDEKKQCEAYSKGLLGKSYQAIRQAHIKDYQALFGRVNLHLGTSTEDNFPLDQRIKNYNKDKDPALTALYFQFGRYLLISSSRKGSQPANLQGIWSNLLQPAWSANWTINCNAQINYWPVELANLSECHLPLLNLIRETTVDGQKTAKNLYNSRGWMAHHNIDLWRTTWPVGGNGLWAIYQVGGAWLCQHIWEHYLFTQDKQFLAEYFPILYEASLFYVDNLQEDGQGYLVTNPSESFENHYFNAKKEKVWACEGAVQDMQIIRSLLKNTLQAFDILGKDQTQKQEIARVLARLAPMKISPRTGQLQEWNDDWDAAEPFNGQVPHGWGLVASDLITLHQTPDLAKAIRQTITYRKPAYAMNTGSWSGAFAANFWARLAEGDSVQMVLDRHFSKALYTNLTCQFTGFWQIDGNLGMTAAIGEMLMQSQGGEIALLPALPSKYPTGYVTGLKARGGYTVDVFWENTKLTKVVIKSRLAGKVSIRYKDKVKQLTVKPLSSFTLTDADFL</sequence>
<organism evidence="4 5">
    <name type="scientific">Arcicella lustrica</name>
    <dbReference type="NCBI Taxonomy" id="2984196"/>
    <lineage>
        <taxon>Bacteria</taxon>
        <taxon>Pseudomonadati</taxon>
        <taxon>Bacteroidota</taxon>
        <taxon>Cytophagia</taxon>
        <taxon>Cytophagales</taxon>
        <taxon>Flectobacillaceae</taxon>
        <taxon>Arcicella</taxon>
    </lineage>
</organism>
<keyword evidence="5" id="KW-1185">Reference proteome</keyword>
<dbReference type="InterPro" id="IPR016518">
    <property type="entry name" value="Alpha-L-fucosidase"/>
</dbReference>
<feature type="domain" description="Glycosyl hydrolase family 95 catalytic" evidence="3">
    <location>
        <begin position="307"/>
        <end position="712"/>
    </location>
</feature>
<feature type="domain" description="Alpha fucosidase A-like C-terminal" evidence="2">
    <location>
        <begin position="714"/>
        <end position="778"/>
    </location>
</feature>
<accession>A0ABU5SQ32</accession>
<dbReference type="Gene3D" id="2.70.98.50">
    <property type="entry name" value="putative glycoside hydrolase family protein from bacillus halodurans"/>
    <property type="match status" value="1"/>
</dbReference>
<keyword evidence="4" id="KW-0378">Hydrolase</keyword>
<dbReference type="InterPro" id="IPR013780">
    <property type="entry name" value="Glyco_hydro_b"/>
</dbReference>
<dbReference type="PIRSF" id="PIRSF007663">
    <property type="entry name" value="UCP007663"/>
    <property type="match status" value="1"/>
</dbReference>
<evidence type="ECO:0000313" key="5">
    <source>
        <dbReference type="Proteomes" id="UP001302222"/>
    </source>
</evidence>
<reference evidence="4 5" key="1">
    <citation type="submission" date="2023-12" db="EMBL/GenBank/DDBJ databases">
        <title>Novel species of the genus Arcicella isolated from rivers.</title>
        <authorList>
            <person name="Lu H."/>
        </authorList>
    </citation>
    <scope>NUCLEOTIDE SEQUENCE [LARGE SCALE GENOMIC DNA]</scope>
    <source>
        <strain evidence="4 5">DC25W</strain>
    </source>
</reference>
<evidence type="ECO:0000259" key="2">
    <source>
        <dbReference type="Pfam" id="PF21307"/>
    </source>
</evidence>
<dbReference type="Gene3D" id="2.60.40.1180">
    <property type="entry name" value="Golgi alpha-mannosidase II"/>
    <property type="match status" value="1"/>
</dbReference>
<dbReference type="InterPro" id="IPR049053">
    <property type="entry name" value="AFCA-like_C"/>
</dbReference>
<evidence type="ECO:0000259" key="3">
    <source>
        <dbReference type="Pfam" id="PF22124"/>
    </source>
</evidence>
<protein>
    <submittedName>
        <fullName evidence="4">Glycoside hydrolase family 95 protein</fullName>
    </submittedName>
</protein>
<evidence type="ECO:0000313" key="4">
    <source>
        <dbReference type="EMBL" id="MEA5429410.1"/>
    </source>
</evidence>
<name>A0ABU5SQ32_9BACT</name>
<evidence type="ECO:0000259" key="1">
    <source>
        <dbReference type="Pfam" id="PF14498"/>
    </source>
</evidence>
<dbReference type="InterPro" id="IPR027414">
    <property type="entry name" value="GH95_N_dom"/>
</dbReference>
<proteinExistence type="predicted"/>
<gene>
    <name evidence="4" type="ORF">VB798_22650</name>
</gene>
<comment type="caution">
    <text evidence="4">The sequence shown here is derived from an EMBL/GenBank/DDBJ whole genome shotgun (WGS) entry which is preliminary data.</text>
</comment>
<dbReference type="PANTHER" id="PTHR31084">
    <property type="entry name" value="ALPHA-L-FUCOSIDASE 2"/>
    <property type="match status" value="1"/>
</dbReference>
<dbReference type="EMBL" id="JAYGIM010000021">
    <property type="protein sequence ID" value="MEA5429410.1"/>
    <property type="molecule type" value="Genomic_DNA"/>
</dbReference>
<dbReference type="RefSeq" id="WP_323689522.1">
    <property type="nucleotide sequence ID" value="NZ_JAYGIM010000021.1"/>
</dbReference>
<dbReference type="GO" id="GO:0016787">
    <property type="term" value="F:hydrolase activity"/>
    <property type="evidence" value="ECO:0007669"/>
    <property type="project" value="UniProtKB-KW"/>
</dbReference>
<dbReference type="InterPro" id="IPR008928">
    <property type="entry name" value="6-hairpin_glycosidase_sf"/>
</dbReference>
<dbReference type="SUPFAM" id="SSF48208">
    <property type="entry name" value="Six-hairpin glycosidases"/>
    <property type="match status" value="1"/>
</dbReference>
<dbReference type="Proteomes" id="UP001302222">
    <property type="component" value="Unassembled WGS sequence"/>
</dbReference>
<feature type="domain" description="Glycosyl hydrolase family 95 N-terminal" evidence="1">
    <location>
        <begin position="36"/>
        <end position="279"/>
    </location>
</feature>
<dbReference type="InterPro" id="IPR054363">
    <property type="entry name" value="GH95_cat"/>
</dbReference>
<dbReference type="Pfam" id="PF21307">
    <property type="entry name" value="Glyco_hydro_95_C"/>
    <property type="match status" value="1"/>
</dbReference>
<dbReference type="Pfam" id="PF22124">
    <property type="entry name" value="Glyco_hydro_95_cat"/>
    <property type="match status" value="1"/>
</dbReference>